<dbReference type="InterPro" id="IPR002347">
    <property type="entry name" value="SDR_fam"/>
</dbReference>
<sequence>MSPRLASFPTHAQIFGLSGRTALVTGAAGHLGSAMAVALARAGAHVILNGRSKAKLEAFADELAEEGLSVQVAAFDVLDHAAAASFFATLKRLDVLVNNAVTGLPTTADASRADAFAATLASGITAVNENVQAALPALKAAARAVGQASVINIASIYGHRSPSFATYGDSGFDSPPQYAASKGGMIALTRYLACRLAPDGVRVNSLSPGVFPWPEIEQAHPNFVARSGQRTPMERTGRWCEIGGPAVFLASDASAYMTGADLLVDGGWTAW</sequence>
<dbReference type="AlphaFoldDB" id="A0A975G3Z0"/>
<name>A0A975G3Z0_9CAUL</name>
<comment type="similarity">
    <text evidence="1">Belongs to the short-chain dehydrogenases/reductases (SDR) family.</text>
</comment>
<dbReference type="PRINTS" id="PR00080">
    <property type="entry name" value="SDRFAMILY"/>
</dbReference>
<dbReference type="EMBL" id="CP073078">
    <property type="protein sequence ID" value="QUD90364.1"/>
    <property type="molecule type" value="Genomic_DNA"/>
</dbReference>
<accession>A0A975G3Z0</accession>
<reference evidence="2" key="1">
    <citation type="submission" date="2021-04" db="EMBL/GenBank/DDBJ databases">
        <title>The complete genome sequence of Caulobacter sp. S6.</title>
        <authorList>
            <person name="Tang Y."/>
            <person name="Ouyang W."/>
            <person name="Liu Q."/>
            <person name="Huang B."/>
            <person name="Guo Z."/>
            <person name="Lei P."/>
        </authorList>
    </citation>
    <scope>NUCLEOTIDE SEQUENCE</scope>
    <source>
        <strain evidence="2">S6</strain>
    </source>
</reference>
<gene>
    <name evidence="2" type="ORF">KCG34_11125</name>
</gene>
<dbReference type="GO" id="GO:0030497">
    <property type="term" value="P:fatty acid elongation"/>
    <property type="evidence" value="ECO:0007669"/>
    <property type="project" value="TreeGrafter"/>
</dbReference>
<dbReference type="RefSeq" id="WP_211940415.1">
    <property type="nucleotide sequence ID" value="NZ_CP073078.1"/>
</dbReference>
<dbReference type="SUPFAM" id="SSF51735">
    <property type="entry name" value="NAD(P)-binding Rossmann-fold domains"/>
    <property type="match status" value="1"/>
</dbReference>
<proteinExistence type="inferred from homology"/>
<protein>
    <submittedName>
        <fullName evidence="2">SDR family oxidoreductase</fullName>
    </submittedName>
</protein>
<dbReference type="PANTHER" id="PTHR42760">
    <property type="entry name" value="SHORT-CHAIN DEHYDROGENASES/REDUCTASES FAMILY MEMBER"/>
    <property type="match status" value="1"/>
</dbReference>
<dbReference type="Pfam" id="PF13561">
    <property type="entry name" value="adh_short_C2"/>
    <property type="match status" value="1"/>
</dbReference>
<evidence type="ECO:0000313" key="2">
    <source>
        <dbReference type="EMBL" id="QUD90364.1"/>
    </source>
</evidence>
<dbReference type="InterPro" id="IPR036291">
    <property type="entry name" value="NAD(P)-bd_dom_sf"/>
</dbReference>
<organism evidence="2 3">
    <name type="scientific">Phenylobacterium montanum</name>
    <dbReference type="NCBI Taxonomy" id="2823693"/>
    <lineage>
        <taxon>Bacteria</taxon>
        <taxon>Pseudomonadati</taxon>
        <taxon>Pseudomonadota</taxon>
        <taxon>Alphaproteobacteria</taxon>
        <taxon>Caulobacterales</taxon>
        <taxon>Caulobacteraceae</taxon>
        <taxon>Phenylobacterium</taxon>
    </lineage>
</organism>
<dbReference type="Proteomes" id="UP000676409">
    <property type="component" value="Chromosome"/>
</dbReference>
<dbReference type="Gene3D" id="3.40.50.720">
    <property type="entry name" value="NAD(P)-binding Rossmann-like Domain"/>
    <property type="match status" value="1"/>
</dbReference>
<dbReference type="PANTHER" id="PTHR42760:SF135">
    <property type="entry name" value="BLL7886 PROTEIN"/>
    <property type="match status" value="1"/>
</dbReference>
<evidence type="ECO:0000256" key="1">
    <source>
        <dbReference type="ARBA" id="ARBA00006484"/>
    </source>
</evidence>
<dbReference type="GO" id="GO:0016616">
    <property type="term" value="F:oxidoreductase activity, acting on the CH-OH group of donors, NAD or NADP as acceptor"/>
    <property type="evidence" value="ECO:0007669"/>
    <property type="project" value="TreeGrafter"/>
</dbReference>
<keyword evidence="3" id="KW-1185">Reference proteome</keyword>
<dbReference type="KEGG" id="caul:KCG34_11125"/>
<evidence type="ECO:0000313" key="3">
    <source>
        <dbReference type="Proteomes" id="UP000676409"/>
    </source>
</evidence>
<dbReference type="PRINTS" id="PR00081">
    <property type="entry name" value="GDHRDH"/>
</dbReference>